<dbReference type="InterPro" id="IPR058163">
    <property type="entry name" value="LysR-type_TF_proteobact-type"/>
</dbReference>
<gene>
    <name evidence="6" type="ORF">ABIE13_002459</name>
</gene>
<dbReference type="InterPro" id="IPR005119">
    <property type="entry name" value="LysR_subst-bd"/>
</dbReference>
<dbReference type="CDD" id="cd08422">
    <property type="entry name" value="PBP2_CrgA_like"/>
    <property type="match status" value="1"/>
</dbReference>
<dbReference type="Pfam" id="PF03466">
    <property type="entry name" value="LysR_substrate"/>
    <property type="match status" value="1"/>
</dbReference>
<dbReference type="Gene3D" id="1.10.10.10">
    <property type="entry name" value="Winged helix-like DNA-binding domain superfamily/Winged helix DNA-binding domain"/>
    <property type="match status" value="1"/>
</dbReference>
<dbReference type="Proteomes" id="UP001549320">
    <property type="component" value="Unassembled WGS sequence"/>
</dbReference>
<name>A0ABV2Q9U8_9BURK</name>
<dbReference type="PROSITE" id="PS50931">
    <property type="entry name" value="HTH_LYSR"/>
    <property type="match status" value="1"/>
</dbReference>
<feature type="domain" description="HTH lysR-type" evidence="5">
    <location>
        <begin position="6"/>
        <end position="63"/>
    </location>
</feature>
<evidence type="ECO:0000313" key="6">
    <source>
        <dbReference type="EMBL" id="MET4577348.1"/>
    </source>
</evidence>
<dbReference type="RefSeq" id="WP_354443636.1">
    <property type="nucleotide sequence ID" value="NZ_JBEPSH010000004.1"/>
</dbReference>
<dbReference type="EMBL" id="JBEPSH010000004">
    <property type="protein sequence ID" value="MET4577348.1"/>
    <property type="molecule type" value="Genomic_DNA"/>
</dbReference>
<evidence type="ECO:0000313" key="7">
    <source>
        <dbReference type="Proteomes" id="UP001549320"/>
    </source>
</evidence>
<protein>
    <submittedName>
        <fullName evidence="6">DNA-binding transcriptional LysR family regulator</fullName>
    </submittedName>
</protein>
<dbReference type="InterPro" id="IPR036390">
    <property type="entry name" value="WH_DNA-bd_sf"/>
</dbReference>
<evidence type="ECO:0000256" key="3">
    <source>
        <dbReference type="ARBA" id="ARBA00023125"/>
    </source>
</evidence>
<comment type="caution">
    <text evidence="6">The sequence shown here is derived from an EMBL/GenBank/DDBJ whole genome shotgun (WGS) entry which is preliminary data.</text>
</comment>
<keyword evidence="4" id="KW-0804">Transcription</keyword>
<organism evidence="6 7">
    <name type="scientific">Ottowia thiooxydans</name>
    <dbReference type="NCBI Taxonomy" id="219182"/>
    <lineage>
        <taxon>Bacteria</taxon>
        <taxon>Pseudomonadati</taxon>
        <taxon>Pseudomonadota</taxon>
        <taxon>Betaproteobacteria</taxon>
        <taxon>Burkholderiales</taxon>
        <taxon>Comamonadaceae</taxon>
        <taxon>Ottowia</taxon>
    </lineage>
</organism>
<dbReference type="Pfam" id="PF00126">
    <property type="entry name" value="HTH_1"/>
    <property type="match status" value="1"/>
</dbReference>
<proteinExistence type="inferred from homology"/>
<evidence type="ECO:0000256" key="4">
    <source>
        <dbReference type="ARBA" id="ARBA00023163"/>
    </source>
</evidence>
<dbReference type="SUPFAM" id="SSF46785">
    <property type="entry name" value="Winged helix' DNA-binding domain"/>
    <property type="match status" value="1"/>
</dbReference>
<dbReference type="PANTHER" id="PTHR30537">
    <property type="entry name" value="HTH-TYPE TRANSCRIPTIONAL REGULATOR"/>
    <property type="match status" value="1"/>
</dbReference>
<dbReference type="InterPro" id="IPR036388">
    <property type="entry name" value="WH-like_DNA-bd_sf"/>
</dbReference>
<evidence type="ECO:0000256" key="1">
    <source>
        <dbReference type="ARBA" id="ARBA00009437"/>
    </source>
</evidence>
<evidence type="ECO:0000256" key="2">
    <source>
        <dbReference type="ARBA" id="ARBA00023015"/>
    </source>
</evidence>
<dbReference type="SUPFAM" id="SSF53850">
    <property type="entry name" value="Periplasmic binding protein-like II"/>
    <property type="match status" value="1"/>
</dbReference>
<keyword evidence="3 6" id="KW-0238">DNA-binding</keyword>
<evidence type="ECO:0000259" key="5">
    <source>
        <dbReference type="PROSITE" id="PS50931"/>
    </source>
</evidence>
<reference evidence="6 7" key="1">
    <citation type="submission" date="2024-06" db="EMBL/GenBank/DDBJ databases">
        <title>Sorghum-associated microbial communities from plants grown in Nebraska, USA.</title>
        <authorList>
            <person name="Schachtman D."/>
        </authorList>
    </citation>
    <scope>NUCLEOTIDE SEQUENCE [LARGE SCALE GENOMIC DNA]</scope>
    <source>
        <strain evidence="6 7">2709</strain>
    </source>
</reference>
<sequence>MDTRTNSLDDLAWFIRIAEAGSLSRASRILDVPKSTLSQRLCRLEEAWGISLALRNSRSFCLTDAGRQLIDEVGPLVHRLQLTSMACLEGGLTTRGLVRLAAPVWFGGALISPRLGKFLQANPGVRLEMELTDRPVNLHEEGLDFCIRHAPLSLSNLKARKLASFTQLLCASPHYLQRYGALDHPSELLHRSFLAPSRASTTLRFQHAAHECVQINLLSRLVLNSAEELVRLAQQSVGVALLPDELVREAIEDGMLVNVLPGWSLPPQELHLLYPDERHKSPLARELMDFLCSFEPARAEAEEAQPS</sequence>
<dbReference type="PANTHER" id="PTHR30537:SF5">
    <property type="entry name" value="HTH-TYPE TRANSCRIPTIONAL ACTIVATOR TTDR-RELATED"/>
    <property type="match status" value="1"/>
</dbReference>
<keyword evidence="2" id="KW-0805">Transcription regulation</keyword>
<keyword evidence="7" id="KW-1185">Reference proteome</keyword>
<dbReference type="GO" id="GO:0003677">
    <property type="term" value="F:DNA binding"/>
    <property type="evidence" value="ECO:0007669"/>
    <property type="project" value="UniProtKB-KW"/>
</dbReference>
<dbReference type="Gene3D" id="3.40.190.290">
    <property type="match status" value="1"/>
</dbReference>
<accession>A0ABV2Q9U8</accession>
<dbReference type="InterPro" id="IPR000847">
    <property type="entry name" value="LysR_HTH_N"/>
</dbReference>
<comment type="similarity">
    <text evidence="1">Belongs to the LysR transcriptional regulatory family.</text>
</comment>